<sequence>MSTVLRIAVALAVLAAGASTGWAVRDGADLSALGSAGALLFLGVAWLLRQRDRNRPMRWLPAIRLPGGGTGPGLVAPRSRPETVWFLVMNAAFVVWAGGVAGWLARPGDLLALAFTAVATAAGLWGAHQLYGHLLMLHRIAIVEAGVLRQGRLIRWAEIESVRLASPDDPDEEGDVELRTGGRLLNLTPPGSMIDPRELRLAVATYLRAPERRAELNSPVDPRGEIVHPPDPRLGRHPRRETVEGGPEA</sequence>
<evidence type="ECO:0000313" key="4">
    <source>
        <dbReference type="Proteomes" id="UP001240236"/>
    </source>
</evidence>
<feature type="compositionally biased region" description="Basic and acidic residues" evidence="1">
    <location>
        <begin position="222"/>
        <end position="234"/>
    </location>
</feature>
<dbReference type="RefSeq" id="WP_307242845.1">
    <property type="nucleotide sequence ID" value="NZ_JAUSUZ010000001.1"/>
</dbReference>
<keyword evidence="2" id="KW-1133">Transmembrane helix</keyword>
<evidence type="ECO:0000313" key="3">
    <source>
        <dbReference type="EMBL" id="MDQ0368336.1"/>
    </source>
</evidence>
<feature type="transmembrane region" description="Helical" evidence="2">
    <location>
        <begin position="110"/>
        <end position="131"/>
    </location>
</feature>
<name>A0AAE3W2U4_9ACTN</name>
<gene>
    <name evidence="3" type="ORF">J2S42_005005</name>
</gene>
<comment type="caution">
    <text evidence="3">The sequence shown here is derived from an EMBL/GenBank/DDBJ whole genome shotgun (WGS) entry which is preliminary data.</text>
</comment>
<evidence type="ECO:0000256" key="2">
    <source>
        <dbReference type="SAM" id="Phobius"/>
    </source>
</evidence>
<dbReference type="EMBL" id="JAUSUZ010000001">
    <property type="protein sequence ID" value="MDQ0368336.1"/>
    <property type="molecule type" value="Genomic_DNA"/>
</dbReference>
<keyword evidence="2" id="KW-0812">Transmembrane</keyword>
<accession>A0AAE3W2U4</accession>
<evidence type="ECO:0000256" key="1">
    <source>
        <dbReference type="SAM" id="MobiDB-lite"/>
    </source>
</evidence>
<feature type="transmembrane region" description="Helical" evidence="2">
    <location>
        <begin position="84"/>
        <end position="104"/>
    </location>
</feature>
<feature type="region of interest" description="Disordered" evidence="1">
    <location>
        <begin position="212"/>
        <end position="249"/>
    </location>
</feature>
<protein>
    <submittedName>
        <fullName evidence="3">Uncharacterized protein</fullName>
    </submittedName>
</protein>
<dbReference type="Proteomes" id="UP001240236">
    <property type="component" value="Unassembled WGS sequence"/>
</dbReference>
<keyword evidence="2" id="KW-0472">Membrane</keyword>
<feature type="transmembrane region" description="Helical" evidence="2">
    <location>
        <begin position="30"/>
        <end position="48"/>
    </location>
</feature>
<keyword evidence="4" id="KW-1185">Reference proteome</keyword>
<dbReference type="AlphaFoldDB" id="A0AAE3W2U4"/>
<proteinExistence type="predicted"/>
<organism evidence="3 4">
    <name type="scientific">Catenuloplanes indicus</name>
    <dbReference type="NCBI Taxonomy" id="137267"/>
    <lineage>
        <taxon>Bacteria</taxon>
        <taxon>Bacillati</taxon>
        <taxon>Actinomycetota</taxon>
        <taxon>Actinomycetes</taxon>
        <taxon>Micromonosporales</taxon>
        <taxon>Micromonosporaceae</taxon>
        <taxon>Catenuloplanes</taxon>
    </lineage>
</organism>
<reference evidence="3 4" key="1">
    <citation type="submission" date="2023-07" db="EMBL/GenBank/DDBJ databases">
        <title>Sequencing the genomes of 1000 actinobacteria strains.</title>
        <authorList>
            <person name="Klenk H.-P."/>
        </authorList>
    </citation>
    <scope>NUCLEOTIDE SEQUENCE [LARGE SCALE GENOMIC DNA]</scope>
    <source>
        <strain evidence="3 4">DSM 44709</strain>
    </source>
</reference>